<comment type="cofactor">
    <cofactor evidence="1">
        <name>pyridoxal 5'-phosphate</name>
        <dbReference type="ChEBI" id="CHEBI:597326"/>
    </cofactor>
</comment>
<dbReference type="InterPro" id="IPR015422">
    <property type="entry name" value="PyrdxlP-dep_Trfase_small"/>
</dbReference>
<dbReference type="Gene3D" id="3.40.640.10">
    <property type="entry name" value="Type I PLP-dependent aspartate aminotransferase-like (Major domain)"/>
    <property type="match status" value="1"/>
</dbReference>
<dbReference type="InterPro" id="IPR027619">
    <property type="entry name" value="C-S_lyase_PatB-like"/>
</dbReference>
<evidence type="ECO:0000256" key="1">
    <source>
        <dbReference type="ARBA" id="ARBA00001933"/>
    </source>
</evidence>
<dbReference type="RefSeq" id="WP_044396644.1">
    <property type="nucleotide sequence ID" value="NZ_JXIQ01000199.1"/>
</dbReference>
<gene>
    <name evidence="7" type="ORF">UB32_18615</name>
</gene>
<evidence type="ECO:0000256" key="2">
    <source>
        <dbReference type="ARBA" id="ARBA00012224"/>
    </source>
</evidence>
<dbReference type="OrthoDB" id="9802872at2"/>
<evidence type="ECO:0000313" key="7">
    <source>
        <dbReference type="EMBL" id="KIY20543.1"/>
    </source>
</evidence>
<dbReference type="Proteomes" id="UP000032512">
    <property type="component" value="Unassembled WGS sequence"/>
</dbReference>
<keyword evidence="8" id="KW-1185">Reference proteome</keyword>
<dbReference type="SUPFAM" id="SSF53383">
    <property type="entry name" value="PLP-dependent transferases"/>
    <property type="match status" value="1"/>
</dbReference>
<dbReference type="PANTHER" id="PTHR43525:SF1">
    <property type="entry name" value="PROTEIN MALY"/>
    <property type="match status" value="1"/>
</dbReference>
<evidence type="ECO:0000313" key="8">
    <source>
        <dbReference type="Proteomes" id="UP000032512"/>
    </source>
</evidence>
<dbReference type="EMBL" id="JXIQ01000199">
    <property type="protein sequence ID" value="KIY20543.1"/>
    <property type="molecule type" value="Genomic_DNA"/>
</dbReference>
<dbReference type="NCBIfam" id="TIGR04350">
    <property type="entry name" value="C_S_lyase_PatB"/>
    <property type="match status" value="1"/>
</dbReference>
<dbReference type="CDD" id="cd00609">
    <property type="entry name" value="AAT_like"/>
    <property type="match status" value="1"/>
</dbReference>
<feature type="domain" description="Aminotransferase class I/classII large" evidence="6">
    <location>
        <begin position="37"/>
        <end position="384"/>
    </location>
</feature>
<protein>
    <recommendedName>
        <fullName evidence="2">cysteine-S-conjugate beta-lyase</fullName>
        <ecNumber evidence="2">4.4.1.13</ecNumber>
    </recommendedName>
</protein>
<sequence length="389" mass="43936">MENSIFDKVVDRNQTYSIKWDALDKVFGREDILPMWVADMDFLPPKAVLDALKERIDHGIFGYTFVPMSVTEAIQDWMKQRHDCEFKKSSILFSEGVVPSISTAIRAFTEKGDKVLIHSPVYTPFFNMVKKNDRTLVTSNLLIENGRYELNFADLEAKLQDDVKLFILCNPHNPGGRVWTKDELEKIGDLCVKYNVLILSDEIHSDLVFKPNVHIPIASIKEEFKKITATFIAPSKTFNLAGLQASAALIPNKELKAKFKAVQDQQGFFTLNTFAIAGMEAAYLNGAEWLEQLLAYLDENMNITTNFIAEHLPALKPMKADATYLLWIDCRGLGLSDEEIQKQLLEKGKLGLEPGTKYGEGGEGFVRMNLACPRETLNDGLQRLKKAFS</sequence>
<accession>A0A0D6Z7H6</accession>
<evidence type="ECO:0000256" key="4">
    <source>
        <dbReference type="ARBA" id="ARBA00023239"/>
    </source>
</evidence>
<keyword evidence="3" id="KW-0663">Pyridoxal phosphate</keyword>
<dbReference type="AlphaFoldDB" id="A0A0D6Z7H6"/>
<dbReference type="InterPro" id="IPR004839">
    <property type="entry name" value="Aminotransferase_I/II_large"/>
</dbReference>
<dbReference type="PATRIC" id="fig|285983.3.peg.3298"/>
<dbReference type="InterPro" id="IPR015421">
    <property type="entry name" value="PyrdxlP-dep_Trfase_major"/>
</dbReference>
<evidence type="ECO:0000259" key="6">
    <source>
        <dbReference type="Pfam" id="PF00155"/>
    </source>
</evidence>
<evidence type="ECO:0000256" key="3">
    <source>
        <dbReference type="ARBA" id="ARBA00022898"/>
    </source>
</evidence>
<comment type="similarity">
    <text evidence="5">Belongs to the class-II pyridoxal-phosphate-dependent aminotransferase family. MalY/PatB cystathionine beta-lyase subfamily.</text>
</comment>
<dbReference type="EC" id="4.4.1.13" evidence="2"/>
<dbReference type="PANTHER" id="PTHR43525">
    <property type="entry name" value="PROTEIN MALY"/>
    <property type="match status" value="1"/>
</dbReference>
<comment type="caution">
    <text evidence="7">The sequence shown here is derived from an EMBL/GenBank/DDBJ whole genome shotgun (WGS) entry which is preliminary data.</text>
</comment>
<dbReference type="InterPro" id="IPR015424">
    <property type="entry name" value="PyrdxlP-dep_Trfase"/>
</dbReference>
<dbReference type="GO" id="GO:0047804">
    <property type="term" value="F:cysteine-S-conjugate beta-lyase activity"/>
    <property type="evidence" value="ECO:0007669"/>
    <property type="project" value="UniProtKB-EC"/>
</dbReference>
<dbReference type="GO" id="GO:0030170">
    <property type="term" value="F:pyridoxal phosphate binding"/>
    <property type="evidence" value="ECO:0007669"/>
    <property type="project" value="InterPro"/>
</dbReference>
<reference evidence="7 8" key="1">
    <citation type="submission" date="2015-01" db="EMBL/GenBank/DDBJ databases">
        <title>Draft genome sequences of the supercritical CO2 tolerant bacteria Bacillus subterraneus MITOT1 and Bacillus cereus MIT0214.</title>
        <authorList>
            <person name="Peet K.C."/>
            <person name="Thompson J.R."/>
        </authorList>
    </citation>
    <scope>NUCLEOTIDE SEQUENCE [LARGE SCALE GENOMIC DNA]</scope>
    <source>
        <strain evidence="7 8">MITOT1</strain>
    </source>
</reference>
<dbReference type="InterPro" id="IPR051798">
    <property type="entry name" value="Class-II_PLP-Dep_Aminotrans"/>
</dbReference>
<name>A0A0D6Z7H6_9BACI</name>
<proteinExistence type="inferred from homology"/>
<organism evidence="7 8">
    <name type="scientific">Mesobacillus subterraneus</name>
    <dbReference type="NCBI Taxonomy" id="285983"/>
    <lineage>
        <taxon>Bacteria</taxon>
        <taxon>Bacillati</taxon>
        <taxon>Bacillota</taxon>
        <taxon>Bacilli</taxon>
        <taxon>Bacillales</taxon>
        <taxon>Bacillaceae</taxon>
        <taxon>Mesobacillus</taxon>
    </lineage>
</organism>
<dbReference type="Gene3D" id="3.90.1150.10">
    <property type="entry name" value="Aspartate Aminotransferase, domain 1"/>
    <property type="match status" value="1"/>
</dbReference>
<keyword evidence="4 7" id="KW-0456">Lyase</keyword>
<evidence type="ECO:0000256" key="5">
    <source>
        <dbReference type="ARBA" id="ARBA00037974"/>
    </source>
</evidence>
<dbReference type="Pfam" id="PF00155">
    <property type="entry name" value="Aminotran_1_2"/>
    <property type="match status" value="1"/>
</dbReference>